<comment type="similarity">
    <text evidence="2">Belongs to the chromate ion transporter (CHR) (TC 2.A.51) family.</text>
</comment>
<dbReference type="PANTHER" id="PTHR43663:SF1">
    <property type="entry name" value="CHROMATE TRANSPORTER"/>
    <property type="match status" value="1"/>
</dbReference>
<feature type="transmembrane region" description="Helical" evidence="7">
    <location>
        <begin position="134"/>
        <end position="152"/>
    </location>
</feature>
<dbReference type="RefSeq" id="WP_315604484.1">
    <property type="nucleotide sequence ID" value="NZ_CP130318.1"/>
</dbReference>
<feature type="transmembrane region" description="Helical" evidence="7">
    <location>
        <begin position="107"/>
        <end position="128"/>
    </location>
</feature>
<evidence type="ECO:0000256" key="3">
    <source>
        <dbReference type="ARBA" id="ARBA00022475"/>
    </source>
</evidence>
<dbReference type="AlphaFoldDB" id="A0AA96LCD2"/>
<reference evidence="8 9" key="1">
    <citation type="submission" date="2022-02" db="EMBL/GenBank/DDBJ databases">
        <title>Paenibacillus sp. MBLB1776 Whole Genome Shotgun Sequencing.</title>
        <authorList>
            <person name="Hwang C.Y."/>
            <person name="Cho E.-S."/>
            <person name="Seo M.-J."/>
        </authorList>
    </citation>
    <scope>NUCLEOTIDE SEQUENCE [LARGE SCALE GENOMIC DNA]</scope>
    <source>
        <strain evidence="8 9">MBLB1776</strain>
    </source>
</reference>
<gene>
    <name evidence="8" type="ORF">MJA45_24315</name>
</gene>
<evidence type="ECO:0000313" key="9">
    <source>
        <dbReference type="Proteomes" id="UP001305702"/>
    </source>
</evidence>
<protein>
    <submittedName>
        <fullName evidence="8">Chromate transporter</fullName>
    </submittedName>
</protein>
<evidence type="ECO:0000256" key="5">
    <source>
        <dbReference type="ARBA" id="ARBA00022989"/>
    </source>
</evidence>
<keyword evidence="5 7" id="KW-1133">Transmembrane helix</keyword>
<feature type="transmembrane region" description="Helical" evidence="7">
    <location>
        <begin position="74"/>
        <end position="95"/>
    </location>
</feature>
<organism evidence="8 9">
    <name type="scientific">Paenibacillus aurantius</name>
    <dbReference type="NCBI Taxonomy" id="2918900"/>
    <lineage>
        <taxon>Bacteria</taxon>
        <taxon>Bacillati</taxon>
        <taxon>Bacillota</taxon>
        <taxon>Bacilli</taxon>
        <taxon>Bacillales</taxon>
        <taxon>Paenibacillaceae</taxon>
        <taxon>Paenibacillus</taxon>
    </lineage>
</organism>
<dbReference type="GO" id="GO:0005886">
    <property type="term" value="C:plasma membrane"/>
    <property type="evidence" value="ECO:0007669"/>
    <property type="project" value="UniProtKB-SubCell"/>
</dbReference>
<name>A0AA96LCD2_9BACL</name>
<dbReference type="InterPro" id="IPR052518">
    <property type="entry name" value="CHR_Transporter"/>
</dbReference>
<dbReference type="PANTHER" id="PTHR43663">
    <property type="entry name" value="CHROMATE TRANSPORT PROTEIN-RELATED"/>
    <property type="match status" value="1"/>
</dbReference>
<dbReference type="KEGG" id="paun:MJA45_24315"/>
<evidence type="ECO:0000256" key="7">
    <source>
        <dbReference type="SAM" id="Phobius"/>
    </source>
</evidence>
<keyword evidence="3" id="KW-1003">Cell membrane</keyword>
<keyword evidence="9" id="KW-1185">Reference proteome</keyword>
<dbReference type="GO" id="GO:0015109">
    <property type="term" value="F:chromate transmembrane transporter activity"/>
    <property type="evidence" value="ECO:0007669"/>
    <property type="project" value="InterPro"/>
</dbReference>
<dbReference type="Pfam" id="PF02417">
    <property type="entry name" value="Chromate_transp"/>
    <property type="match status" value="1"/>
</dbReference>
<dbReference type="InterPro" id="IPR003370">
    <property type="entry name" value="Chromate_transpt"/>
</dbReference>
<evidence type="ECO:0000313" key="8">
    <source>
        <dbReference type="EMBL" id="WNQ10710.1"/>
    </source>
</evidence>
<comment type="subcellular location">
    <subcellularLocation>
        <location evidence="1">Cell membrane</location>
        <topology evidence="1">Multi-pass membrane protein</topology>
    </subcellularLocation>
</comment>
<dbReference type="Proteomes" id="UP001305702">
    <property type="component" value="Chromosome"/>
</dbReference>
<feature type="transmembrane region" description="Helical" evidence="7">
    <location>
        <begin position="159"/>
        <end position="176"/>
    </location>
</feature>
<keyword evidence="6 7" id="KW-0472">Membrane</keyword>
<evidence type="ECO:0000256" key="4">
    <source>
        <dbReference type="ARBA" id="ARBA00022692"/>
    </source>
</evidence>
<keyword evidence="4 7" id="KW-0812">Transmembrane</keyword>
<evidence type="ECO:0000256" key="2">
    <source>
        <dbReference type="ARBA" id="ARBA00005262"/>
    </source>
</evidence>
<evidence type="ECO:0000256" key="1">
    <source>
        <dbReference type="ARBA" id="ARBA00004651"/>
    </source>
</evidence>
<accession>A0AA96LCD2</accession>
<evidence type="ECO:0000256" key="6">
    <source>
        <dbReference type="ARBA" id="ARBA00023136"/>
    </source>
</evidence>
<proteinExistence type="inferred from homology"/>
<dbReference type="EMBL" id="CP130318">
    <property type="protein sequence ID" value="WNQ10710.1"/>
    <property type="molecule type" value="Genomic_DNA"/>
</dbReference>
<sequence length="178" mass="19360">MMDILRLLLGFFLSNVFGYGGGPSSIPLMYQEIVPHYQWLTATEFSNMLALANSLPGPIATKIAAYTGFQVSGWTGAVAALAATVLPSAAALILLIKLLQKYRQSPVVKGMTLFVQPVIAVMMIQVTWQSSRESLAQIGIVHFALLAAAAYWLMLRRKVHPAFVIAGAFLYGGLFIRL</sequence>